<dbReference type="SUPFAM" id="SSF160515">
    <property type="entry name" value="YueI-like"/>
    <property type="match status" value="1"/>
</dbReference>
<dbReference type="Gene3D" id="3.30.1330.30">
    <property type="match status" value="1"/>
</dbReference>
<evidence type="ECO:0000313" key="2">
    <source>
        <dbReference type="Proteomes" id="UP000249828"/>
    </source>
</evidence>
<proteinExistence type="predicted"/>
<reference evidence="1 2" key="1">
    <citation type="submission" date="2017-11" db="EMBL/GenBank/DDBJ databases">
        <title>Draft genome sequence of Enterococcus plantarum TRW2 strain isolated from lettuce.</title>
        <authorList>
            <person name="Kim E.B."/>
            <person name="Marco M.L."/>
            <person name="Williams T.R."/>
            <person name="You I.H."/>
        </authorList>
    </citation>
    <scope>NUCLEOTIDE SEQUENCE [LARGE SCALE GENOMIC DNA]</scope>
    <source>
        <strain evidence="1 2">TRW2</strain>
    </source>
</reference>
<dbReference type="STRING" id="1077675.BCR22_02505"/>
<dbReference type="InterPro" id="IPR012543">
    <property type="entry name" value="DUF1694"/>
</dbReference>
<protein>
    <submittedName>
        <fullName evidence="1">DUF1694 domain-containing protein</fullName>
    </submittedName>
</protein>
<keyword evidence="2" id="KW-1185">Reference proteome</keyword>
<dbReference type="Proteomes" id="UP000249828">
    <property type="component" value="Unassembled WGS sequence"/>
</dbReference>
<dbReference type="OrthoDB" id="95278at2"/>
<dbReference type="Pfam" id="PF07997">
    <property type="entry name" value="DUF1694"/>
    <property type="match status" value="1"/>
</dbReference>
<dbReference type="AlphaFoldDB" id="A0A2W3Z990"/>
<sequence>MAQDDLQKHLDNAMYGTPLLKPEEQRKYMGTFRERCYLTMTIAQMKNTADTANFLKELTQHPDAKVLLNGAMASDLQSRYIKLINERNIKFTVVNDFVENTPESFGLVLTAKEAVNEETIDIEEKYPNQTDTPIKTEESKKGFWHKLFH</sequence>
<evidence type="ECO:0000313" key="1">
    <source>
        <dbReference type="EMBL" id="PZL76438.1"/>
    </source>
</evidence>
<accession>A0A2W3Z990</accession>
<gene>
    <name evidence="1" type="ORF">CI088_02935</name>
</gene>
<dbReference type="EMBL" id="PIEU01000030">
    <property type="protein sequence ID" value="PZL76438.1"/>
    <property type="molecule type" value="Genomic_DNA"/>
</dbReference>
<organism evidence="1 2">
    <name type="scientific">Enterococcus plantarum</name>
    <dbReference type="NCBI Taxonomy" id="1077675"/>
    <lineage>
        <taxon>Bacteria</taxon>
        <taxon>Bacillati</taxon>
        <taxon>Bacillota</taxon>
        <taxon>Bacilli</taxon>
        <taxon>Lactobacillales</taxon>
        <taxon>Enterococcaceae</taxon>
        <taxon>Enterococcus</taxon>
    </lineage>
</organism>
<dbReference type="RefSeq" id="WP_069654166.1">
    <property type="nucleotide sequence ID" value="NZ_MIKA01000012.1"/>
</dbReference>
<name>A0A2W3Z990_9ENTE</name>
<comment type="caution">
    <text evidence="1">The sequence shown here is derived from an EMBL/GenBank/DDBJ whole genome shotgun (WGS) entry which is preliminary data.</text>
</comment>
<dbReference type="PIRSF" id="PIRSF034303">
    <property type="entry name" value="DUF1694"/>
    <property type="match status" value="1"/>
</dbReference>
<dbReference type="InterPro" id="IPR029064">
    <property type="entry name" value="Ribosomal_eL30-like_sf"/>
</dbReference>